<sequence length="65" mass="7595">MTEHSAFHGTSGPDWDLAIKAWNEVAEREQDVSYKLLEHLKVYYNGDWKTLSNIKQMKVIISKDQ</sequence>
<evidence type="ECO:0000313" key="1">
    <source>
        <dbReference type="EMBL" id="SJL01343.1"/>
    </source>
</evidence>
<dbReference type="OrthoDB" id="3055270at2759"/>
<name>A0A284QXY5_ARMOS</name>
<dbReference type="Proteomes" id="UP000219338">
    <property type="component" value="Unassembled WGS sequence"/>
</dbReference>
<protein>
    <submittedName>
        <fullName evidence="1">Uncharacterized protein</fullName>
    </submittedName>
</protein>
<proteinExistence type="predicted"/>
<evidence type="ECO:0000313" key="2">
    <source>
        <dbReference type="Proteomes" id="UP000219338"/>
    </source>
</evidence>
<accession>A0A284QXY5</accession>
<gene>
    <name evidence="1" type="ORF">ARMOST_04663</name>
</gene>
<keyword evidence="2" id="KW-1185">Reference proteome</keyword>
<dbReference type="EMBL" id="FUEG01000003">
    <property type="protein sequence ID" value="SJL01343.1"/>
    <property type="molecule type" value="Genomic_DNA"/>
</dbReference>
<dbReference type="AlphaFoldDB" id="A0A284QXY5"/>
<reference evidence="2" key="1">
    <citation type="journal article" date="2017" name="Nat. Ecol. Evol.">
        <title>Genome expansion and lineage-specific genetic innovations in the forest pathogenic fungi Armillaria.</title>
        <authorList>
            <person name="Sipos G."/>
            <person name="Prasanna A.N."/>
            <person name="Walter M.C."/>
            <person name="O'Connor E."/>
            <person name="Balint B."/>
            <person name="Krizsan K."/>
            <person name="Kiss B."/>
            <person name="Hess J."/>
            <person name="Varga T."/>
            <person name="Slot J."/>
            <person name="Riley R."/>
            <person name="Boka B."/>
            <person name="Rigling D."/>
            <person name="Barry K."/>
            <person name="Lee J."/>
            <person name="Mihaltcheva S."/>
            <person name="LaButti K."/>
            <person name="Lipzen A."/>
            <person name="Waldron R."/>
            <person name="Moloney N.M."/>
            <person name="Sperisen C."/>
            <person name="Kredics L."/>
            <person name="Vagvoelgyi C."/>
            <person name="Patrignani A."/>
            <person name="Fitzpatrick D."/>
            <person name="Nagy I."/>
            <person name="Doyle S."/>
            <person name="Anderson J.B."/>
            <person name="Grigoriev I.V."/>
            <person name="Gueldener U."/>
            <person name="Muensterkoetter M."/>
            <person name="Nagy L.G."/>
        </authorList>
    </citation>
    <scope>NUCLEOTIDE SEQUENCE [LARGE SCALE GENOMIC DNA]</scope>
    <source>
        <strain evidence="2">C18/9</strain>
    </source>
</reference>
<organism evidence="1 2">
    <name type="scientific">Armillaria ostoyae</name>
    <name type="common">Armillaria root rot fungus</name>
    <dbReference type="NCBI Taxonomy" id="47428"/>
    <lineage>
        <taxon>Eukaryota</taxon>
        <taxon>Fungi</taxon>
        <taxon>Dikarya</taxon>
        <taxon>Basidiomycota</taxon>
        <taxon>Agaricomycotina</taxon>
        <taxon>Agaricomycetes</taxon>
        <taxon>Agaricomycetidae</taxon>
        <taxon>Agaricales</taxon>
        <taxon>Marasmiineae</taxon>
        <taxon>Physalacriaceae</taxon>
        <taxon>Armillaria</taxon>
    </lineage>
</organism>